<keyword evidence="2" id="KW-1185">Reference proteome</keyword>
<proteinExistence type="predicted"/>
<dbReference type="AlphaFoldDB" id="A0AAV2AB24"/>
<gene>
    <name evidence="1" type="ORF">LARSCL_LOCUS11409</name>
</gene>
<comment type="caution">
    <text evidence="1">The sequence shown here is derived from an EMBL/GenBank/DDBJ whole genome shotgun (WGS) entry which is preliminary data.</text>
</comment>
<dbReference type="Proteomes" id="UP001497382">
    <property type="component" value="Unassembled WGS sequence"/>
</dbReference>
<sequence length="42" mass="4730">MNSRSTLYFISDLCSEIAGSDEITQLNENAKETRIIFGCMID</sequence>
<evidence type="ECO:0000313" key="1">
    <source>
        <dbReference type="EMBL" id="CAL1281169.1"/>
    </source>
</evidence>
<organism evidence="1 2">
    <name type="scientific">Larinioides sclopetarius</name>
    <dbReference type="NCBI Taxonomy" id="280406"/>
    <lineage>
        <taxon>Eukaryota</taxon>
        <taxon>Metazoa</taxon>
        <taxon>Ecdysozoa</taxon>
        <taxon>Arthropoda</taxon>
        <taxon>Chelicerata</taxon>
        <taxon>Arachnida</taxon>
        <taxon>Araneae</taxon>
        <taxon>Araneomorphae</taxon>
        <taxon>Entelegynae</taxon>
        <taxon>Araneoidea</taxon>
        <taxon>Araneidae</taxon>
        <taxon>Larinioides</taxon>
    </lineage>
</organism>
<name>A0AAV2AB24_9ARAC</name>
<evidence type="ECO:0000313" key="2">
    <source>
        <dbReference type="Proteomes" id="UP001497382"/>
    </source>
</evidence>
<protein>
    <submittedName>
        <fullName evidence="1">Uncharacterized protein</fullName>
    </submittedName>
</protein>
<reference evidence="1 2" key="1">
    <citation type="submission" date="2024-04" db="EMBL/GenBank/DDBJ databases">
        <authorList>
            <person name="Rising A."/>
            <person name="Reimegard J."/>
            <person name="Sonavane S."/>
            <person name="Akerstrom W."/>
            <person name="Nylinder S."/>
            <person name="Hedman E."/>
            <person name="Kallberg Y."/>
        </authorList>
    </citation>
    <scope>NUCLEOTIDE SEQUENCE [LARGE SCALE GENOMIC DNA]</scope>
</reference>
<dbReference type="EMBL" id="CAXIEN010000141">
    <property type="protein sequence ID" value="CAL1281169.1"/>
    <property type="molecule type" value="Genomic_DNA"/>
</dbReference>
<accession>A0AAV2AB24</accession>